<evidence type="ECO:0000313" key="1">
    <source>
        <dbReference type="EMBL" id="MBX61560.1"/>
    </source>
</evidence>
<reference evidence="1" key="1">
    <citation type="submission" date="2018-02" db="EMBL/GenBank/DDBJ databases">
        <title>Rhizophora mucronata_Transcriptome.</title>
        <authorList>
            <person name="Meera S.P."/>
            <person name="Sreeshan A."/>
            <person name="Augustine A."/>
        </authorList>
    </citation>
    <scope>NUCLEOTIDE SEQUENCE</scope>
    <source>
        <tissue evidence="1">Leaf</tissue>
    </source>
</reference>
<organism evidence="1">
    <name type="scientific">Rhizophora mucronata</name>
    <name type="common">Asiatic mangrove</name>
    <dbReference type="NCBI Taxonomy" id="61149"/>
    <lineage>
        <taxon>Eukaryota</taxon>
        <taxon>Viridiplantae</taxon>
        <taxon>Streptophyta</taxon>
        <taxon>Embryophyta</taxon>
        <taxon>Tracheophyta</taxon>
        <taxon>Spermatophyta</taxon>
        <taxon>Magnoliopsida</taxon>
        <taxon>eudicotyledons</taxon>
        <taxon>Gunneridae</taxon>
        <taxon>Pentapetalae</taxon>
        <taxon>rosids</taxon>
        <taxon>fabids</taxon>
        <taxon>Malpighiales</taxon>
        <taxon>Rhizophoraceae</taxon>
        <taxon>Rhizophora</taxon>
    </lineage>
</organism>
<accession>A0A2P2Q3J2</accession>
<dbReference type="EMBL" id="GGEC01081076">
    <property type="protein sequence ID" value="MBX61560.1"/>
    <property type="molecule type" value="Transcribed_RNA"/>
</dbReference>
<name>A0A2P2Q3J2_RHIMU</name>
<protein>
    <submittedName>
        <fullName evidence="1">Uncharacterized protein</fullName>
    </submittedName>
</protein>
<sequence>MLFVYLTYIVKLEK</sequence>
<proteinExistence type="predicted"/>